<dbReference type="EMBL" id="JH795859">
    <property type="protein sequence ID" value="EJU03481.1"/>
    <property type="molecule type" value="Genomic_DNA"/>
</dbReference>
<accession>M5FZM8</accession>
<protein>
    <submittedName>
        <fullName evidence="2">Uncharacterized protein</fullName>
    </submittedName>
</protein>
<feature type="compositionally biased region" description="Acidic residues" evidence="1">
    <location>
        <begin position="1"/>
        <end position="11"/>
    </location>
</feature>
<evidence type="ECO:0000313" key="3">
    <source>
        <dbReference type="Proteomes" id="UP000030653"/>
    </source>
</evidence>
<reference evidence="2 3" key="1">
    <citation type="journal article" date="2012" name="Science">
        <title>The Paleozoic origin of enzymatic lignin decomposition reconstructed from 31 fungal genomes.</title>
        <authorList>
            <person name="Floudas D."/>
            <person name="Binder M."/>
            <person name="Riley R."/>
            <person name="Barry K."/>
            <person name="Blanchette R.A."/>
            <person name="Henrissat B."/>
            <person name="Martinez A.T."/>
            <person name="Otillar R."/>
            <person name="Spatafora J.W."/>
            <person name="Yadav J.S."/>
            <person name="Aerts A."/>
            <person name="Benoit I."/>
            <person name="Boyd A."/>
            <person name="Carlson A."/>
            <person name="Copeland A."/>
            <person name="Coutinho P.M."/>
            <person name="de Vries R.P."/>
            <person name="Ferreira P."/>
            <person name="Findley K."/>
            <person name="Foster B."/>
            <person name="Gaskell J."/>
            <person name="Glotzer D."/>
            <person name="Gorecki P."/>
            <person name="Heitman J."/>
            <person name="Hesse C."/>
            <person name="Hori C."/>
            <person name="Igarashi K."/>
            <person name="Jurgens J.A."/>
            <person name="Kallen N."/>
            <person name="Kersten P."/>
            <person name="Kohler A."/>
            <person name="Kuees U."/>
            <person name="Kumar T.K.A."/>
            <person name="Kuo A."/>
            <person name="LaButti K."/>
            <person name="Larrondo L.F."/>
            <person name="Lindquist E."/>
            <person name="Ling A."/>
            <person name="Lombard V."/>
            <person name="Lucas S."/>
            <person name="Lundell T."/>
            <person name="Martin R."/>
            <person name="McLaughlin D.J."/>
            <person name="Morgenstern I."/>
            <person name="Morin E."/>
            <person name="Murat C."/>
            <person name="Nagy L.G."/>
            <person name="Nolan M."/>
            <person name="Ohm R.A."/>
            <person name="Patyshakuliyeva A."/>
            <person name="Rokas A."/>
            <person name="Ruiz-Duenas F.J."/>
            <person name="Sabat G."/>
            <person name="Salamov A."/>
            <person name="Samejima M."/>
            <person name="Schmutz J."/>
            <person name="Slot J.C."/>
            <person name="St John F."/>
            <person name="Stenlid J."/>
            <person name="Sun H."/>
            <person name="Sun S."/>
            <person name="Syed K."/>
            <person name="Tsang A."/>
            <person name="Wiebenga A."/>
            <person name="Young D."/>
            <person name="Pisabarro A."/>
            <person name="Eastwood D.C."/>
            <person name="Martin F."/>
            <person name="Cullen D."/>
            <person name="Grigoriev I.V."/>
            <person name="Hibbett D.S."/>
        </authorList>
    </citation>
    <scope>NUCLEOTIDE SEQUENCE [LARGE SCALE GENOMIC DNA]</scope>
    <source>
        <strain evidence="2 3">DJM-731 SS1</strain>
    </source>
</reference>
<feature type="region of interest" description="Disordered" evidence="1">
    <location>
        <begin position="1"/>
        <end position="49"/>
    </location>
</feature>
<proteinExistence type="predicted"/>
<dbReference type="GeneID" id="63692628"/>
<dbReference type="HOGENOM" id="CLU_1107085_0_0_1"/>
<sequence length="251" mass="27195">MYPDFSDDEPPQTEVNPAKRPRQPTTESNASTSRPHKRPSITEASPIMNADVALFAQQSEPEVVEVQAPGKAKAMPDKGKARAVSPARRAEVMPPPPVPKRGRKGRPRKDAAPVTPASKASKATLMSGVTKRVGGGRVVATFDHCVMRENLRLAIHTGDVIYARNLAKWAQMVGVSAVHTSFPPPFATRYFQDPTRASLDAAYHHVMQLAGIPIPMSLPPDSDTGEVDDMANPNTASEDEEDDDEPLLFAE</sequence>
<feature type="compositionally biased region" description="Acidic residues" evidence="1">
    <location>
        <begin position="237"/>
        <end position="251"/>
    </location>
</feature>
<feature type="region of interest" description="Disordered" evidence="1">
    <location>
        <begin position="64"/>
        <end position="120"/>
    </location>
</feature>
<feature type="region of interest" description="Disordered" evidence="1">
    <location>
        <begin position="214"/>
        <end position="251"/>
    </location>
</feature>
<evidence type="ECO:0000256" key="1">
    <source>
        <dbReference type="SAM" id="MobiDB-lite"/>
    </source>
</evidence>
<gene>
    <name evidence="2" type="ORF">DACRYDRAFT_99134</name>
</gene>
<keyword evidence="3" id="KW-1185">Reference proteome</keyword>
<name>M5FZM8_DACPD</name>
<feature type="compositionally biased region" description="Polar residues" evidence="1">
    <location>
        <begin position="23"/>
        <end position="33"/>
    </location>
</feature>
<dbReference type="RefSeq" id="XP_040630375.1">
    <property type="nucleotide sequence ID" value="XM_040777566.1"/>
</dbReference>
<evidence type="ECO:0000313" key="2">
    <source>
        <dbReference type="EMBL" id="EJU03481.1"/>
    </source>
</evidence>
<dbReference type="AlphaFoldDB" id="M5FZM8"/>
<dbReference type="Proteomes" id="UP000030653">
    <property type="component" value="Unassembled WGS sequence"/>
</dbReference>
<organism evidence="2 3">
    <name type="scientific">Dacryopinax primogenitus (strain DJM 731)</name>
    <name type="common">Brown rot fungus</name>
    <dbReference type="NCBI Taxonomy" id="1858805"/>
    <lineage>
        <taxon>Eukaryota</taxon>
        <taxon>Fungi</taxon>
        <taxon>Dikarya</taxon>
        <taxon>Basidiomycota</taxon>
        <taxon>Agaricomycotina</taxon>
        <taxon>Dacrymycetes</taxon>
        <taxon>Dacrymycetales</taxon>
        <taxon>Dacrymycetaceae</taxon>
        <taxon>Dacryopinax</taxon>
    </lineage>
</organism>